<feature type="transmembrane region" description="Helical" evidence="2">
    <location>
        <begin position="39"/>
        <end position="58"/>
    </location>
</feature>
<feature type="region of interest" description="Disordered" evidence="1">
    <location>
        <begin position="149"/>
        <end position="204"/>
    </location>
</feature>
<keyword evidence="2" id="KW-1133">Transmembrane helix</keyword>
<protein>
    <submittedName>
        <fullName evidence="3">Uncharacterized protein</fullName>
    </submittedName>
</protein>
<feature type="transmembrane region" description="Helical" evidence="2">
    <location>
        <begin position="12"/>
        <end position="33"/>
    </location>
</feature>
<dbReference type="OrthoDB" id="5241710at2759"/>
<organism evidence="3 4">
    <name type="scientific">Trichoderma harzianum</name>
    <name type="common">Hypocrea lixii</name>
    <dbReference type="NCBI Taxonomy" id="5544"/>
    <lineage>
        <taxon>Eukaryota</taxon>
        <taxon>Fungi</taxon>
        <taxon>Dikarya</taxon>
        <taxon>Ascomycota</taxon>
        <taxon>Pezizomycotina</taxon>
        <taxon>Sordariomycetes</taxon>
        <taxon>Hypocreomycetidae</taxon>
        <taxon>Hypocreales</taxon>
        <taxon>Hypocreaceae</taxon>
        <taxon>Trichoderma</taxon>
    </lineage>
</organism>
<dbReference type="AlphaFoldDB" id="A0A2K0UL68"/>
<keyword evidence="2" id="KW-0812">Transmembrane</keyword>
<evidence type="ECO:0000256" key="1">
    <source>
        <dbReference type="SAM" id="MobiDB-lite"/>
    </source>
</evidence>
<reference evidence="3 4" key="1">
    <citation type="submission" date="2017-02" db="EMBL/GenBank/DDBJ databases">
        <title>Genomes of Trichoderma spp. with biocontrol activity.</title>
        <authorList>
            <person name="Gardiner D."/>
            <person name="Kazan K."/>
            <person name="Vos C."/>
            <person name="Harvey P."/>
        </authorList>
    </citation>
    <scope>NUCLEOTIDE SEQUENCE [LARGE SCALE GENOMIC DNA]</scope>
    <source>
        <strain evidence="3 4">Tr1</strain>
    </source>
</reference>
<dbReference type="Proteomes" id="UP000236290">
    <property type="component" value="Unassembled WGS sequence"/>
</dbReference>
<comment type="caution">
    <text evidence="3">The sequence shown here is derived from an EMBL/GenBank/DDBJ whole genome shotgun (WGS) entry which is preliminary data.</text>
</comment>
<evidence type="ECO:0000313" key="4">
    <source>
        <dbReference type="Proteomes" id="UP000236290"/>
    </source>
</evidence>
<keyword evidence="2" id="KW-0472">Membrane</keyword>
<gene>
    <name evidence="3" type="ORF">THARTR1_01536</name>
</gene>
<evidence type="ECO:0000313" key="3">
    <source>
        <dbReference type="EMBL" id="PNP58520.1"/>
    </source>
</evidence>
<sequence length="204" mass="22313">MEDSAVDAAARPLRIAAVVSFVPSFALCIAHGVLSHNPVPAVGLVPQAVSVVTSIALLRTAGHRQEADVESLESEGRSGISIRAVLTHPIVWVAWQILPPDCPNCEHHLRPSSLPEIPWYQSVKNLNLGLRFPWRRSDAPLLAPLLAEDDPERYRDDPEDDVTPLHPEAVEVRSKRNRKNATPAPSNEALDPVLTTGDVFDNNN</sequence>
<name>A0A2K0UL68_TRIHA</name>
<accession>A0A2K0UL68</accession>
<feature type="compositionally biased region" description="Acidic residues" evidence="1">
    <location>
        <begin position="149"/>
        <end position="162"/>
    </location>
</feature>
<dbReference type="EMBL" id="MTYI01000020">
    <property type="protein sequence ID" value="PNP58520.1"/>
    <property type="molecule type" value="Genomic_DNA"/>
</dbReference>
<evidence type="ECO:0000256" key="2">
    <source>
        <dbReference type="SAM" id="Phobius"/>
    </source>
</evidence>
<proteinExistence type="predicted"/>